<comment type="caution">
    <text evidence="1">The sequence shown here is derived from an EMBL/GenBank/DDBJ whole genome shotgun (WGS) entry which is preliminary data.</text>
</comment>
<gene>
    <name evidence="1" type="ORF">NDU88_002480</name>
</gene>
<sequence length="96" mass="11260">MDNEMASLTAETKSIRLDIAGFQSRVMGQEHRVTMVEAQVASFRDRDQELLYLRSKLTDLEDRSRRDNVRFLGFLKQWRARICTRSYGRCCPNSRA</sequence>
<organism evidence="1 2">
    <name type="scientific">Pleurodeles waltl</name>
    <name type="common">Iberian ribbed newt</name>
    <dbReference type="NCBI Taxonomy" id="8319"/>
    <lineage>
        <taxon>Eukaryota</taxon>
        <taxon>Metazoa</taxon>
        <taxon>Chordata</taxon>
        <taxon>Craniata</taxon>
        <taxon>Vertebrata</taxon>
        <taxon>Euteleostomi</taxon>
        <taxon>Amphibia</taxon>
        <taxon>Batrachia</taxon>
        <taxon>Caudata</taxon>
        <taxon>Salamandroidea</taxon>
        <taxon>Salamandridae</taxon>
        <taxon>Pleurodelinae</taxon>
        <taxon>Pleurodeles</taxon>
    </lineage>
</organism>
<evidence type="ECO:0000313" key="2">
    <source>
        <dbReference type="Proteomes" id="UP001066276"/>
    </source>
</evidence>
<dbReference type="EMBL" id="JANPWB010000008">
    <property type="protein sequence ID" value="KAJ1162000.1"/>
    <property type="molecule type" value="Genomic_DNA"/>
</dbReference>
<protein>
    <submittedName>
        <fullName evidence="1">Uncharacterized protein</fullName>
    </submittedName>
</protein>
<name>A0AAV7SCW1_PLEWA</name>
<accession>A0AAV7SCW1</accession>
<dbReference type="AlphaFoldDB" id="A0AAV7SCW1"/>
<evidence type="ECO:0000313" key="1">
    <source>
        <dbReference type="EMBL" id="KAJ1162000.1"/>
    </source>
</evidence>
<dbReference type="Proteomes" id="UP001066276">
    <property type="component" value="Chromosome 4_2"/>
</dbReference>
<proteinExistence type="predicted"/>
<reference evidence="1" key="1">
    <citation type="journal article" date="2022" name="bioRxiv">
        <title>Sequencing and chromosome-scale assembly of the giantPleurodeles waltlgenome.</title>
        <authorList>
            <person name="Brown T."/>
            <person name="Elewa A."/>
            <person name="Iarovenko S."/>
            <person name="Subramanian E."/>
            <person name="Araus A.J."/>
            <person name="Petzold A."/>
            <person name="Susuki M."/>
            <person name="Suzuki K.-i.T."/>
            <person name="Hayashi T."/>
            <person name="Toyoda A."/>
            <person name="Oliveira C."/>
            <person name="Osipova E."/>
            <person name="Leigh N.D."/>
            <person name="Simon A."/>
            <person name="Yun M.H."/>
        </authorList>
    </citation>
    <scope>NUCLEOTIDE SEQUENCE</scope>
    <source>
        <strain evidence="1">20211129_DDA</strain>
        <tissue evidence="1">Liver</tissue>
    </source>
</reference>
<keyword evidence="2" id="KW-1185">Reference proteome</keyword>